<name>A0A834CME6_ORYME</name>
<dbReference type="Pfam" id="PF00856">
    <property type="entry name" value="SET"/>
    <property type="match status" value="1"/>
</dbReference>
<sequence length="422" mass="48504">MKEKTPEERAAELQRAKESCKLWIREGRTWDYNDICCWCPQTAIKPLIMQLKRKGFLLQNVPQGFEEADAEATLLQAESQKSQQIRRAAETEGNVRLTDEQKTGHAHYLGHTDKVAQVHNRMRDPPLPLPPTRLRTRQVLTERSSDDSEEDPASRKRPRPAEEFGRFAELFPVTLDGKPPNKVTRVEAGFSEDRTLYDRWRAEQFKLREAHLLAQWTRRPPTAKKIKREIEKEQWHSNCPSAESILERWEPPRKEDVESSSKLMKQVETQRWKYLAVVEPSPKAGEGKGVITTKTFPINSILCDYHGEVISGAEGRRRMRTNAMGYAFFFKCGKEDLCIDATNTPCPCHPDQETFGGLINHSKKRPNVRPAATLMNFPGGQRYVLFFRAMRDLAVNEELLFDYGVCRDSFGGEGADLTWLDE</sequence>
<dbReference type="Proteomes" id="UP000646548">
    <property type="component" value="Unassembled WGS sequence"/>
</dbReference>
<dbReference type="GO" id="GO:0005634">
    <property type="term" value="C:nucleus"/>
    <property type="evidence" value="ECO:0007669"/>
    <property type="project" value="TreeGrafter"/>
</dbReference>
<evidence type="ECO:0000313" key="3">
    <source>
        <dbReference type="EMBL" id="KAF6730404.1"/>
    </source>
</evidence>
<dbReference type="Gene3D" id="2.170.270.10">
    <property type="entry name" value="SET domain"/>
    <property type="match status" value="1"/>
</dbReference>
<dbReference type="GO" id="GO:0043516">
    <property type="term" value="P:regulation of DNA damage response, signal transduction by p53 class mediator"/>
    <property type="evidence" value="ECO:0007669"/>
    <property type="project" value="TreeGrafter"/>
</dbReference>
<keyword evidence="3" id="KW-0489">Methyltransferase</keyword>
<evidence type="ECO:0000259" key="2">
    <source>
        <dbReference type="PROSITE" id="PS50280"/>
    </source>
</evidence>
<dbReference type="GO" id="GO:0032259">
    <property type="term" value="P:methylation"/>
    <property type="evidence" value="ECO:0007669"/>
    <property type="project" value="UniProtKB-KW"/>
</dbReference>
<accession>A0A834CME6</accession>
<organism evidence="3 4">
    <name type="scientific">Oryzias melastigma</name>
    <name type="common">Marine medaka</name>
    <dbReference type="NCBI Taxonomy" id="30732"/>
    <lineage>
        <taxon>Eukaryota</taxon>
        <taxon>Metazoa</taxon>
        <taxon>Chordata</taxon>
        <taxon>Craniata</taxon>
        <taxon>Vertebrata</taxon>
        <taxon>Euteleostomi</taxon>
        <taxon>Actinopterygii</taxon>
        <taxon>Neopterygii</taxon>
        <taxon>Teleostei</taxon>
        <taxon>Neoteleostei</taxon>
        <taxon>Acanthomorphata</taxon>
        <taxon>Ovalentaria</taxon>
        <taxon>Atherinomorphae</taxon>
        <taxon>Beloniformes</taxon>
        <taxon>Adrianichthyidae</taxon>
        <taxon>Oryziinae</taxon>
        <taxon>Oryzias</taxon>
    </lineage>
</organism>
<dbReference type="GO" id="GO:0042799">
    <property type="term" value="F:histone H4K20 methyltransferase activity"/>
    <property type="evidence" value="ECO:0007669"/>
    <property type="project" value="TreeGrafter"/>
</dbReference>
<evidence type="ECO:0000256" key="1">
    <source>
        <dbReference type="SAM" id="MobiDB-lite"/>
    </source>
</evidence>
<protein>
    <submittedName>
        <fullName evidence="3">N-lysine methyltransferase SETD8</fullName>
    </submittedName>
</protein>
<gene>
    <name evidence="3" type="ORF">FQA47_011778</name>
</gene>
<dbReference type="InterPro" id="IPR046341">
    <property type="entry name" value="SET_dom_sf"/>
</dbReference>
<dbReference type="InterPro" id="IPR001214">
    <property type="entry name" value="SET_dom"/>
</dbReference>
<dbReference type="PROSITE" id="PS50280">
    <property type="entry name" value="SET"/>
    <property type="match status" value="1"/>
</dbReference>
<dbReference type="SMART" id="SM00317">
    <property type="entry name" value="SET"/>
    <property type="match status" value="1"/>
</dbReference>
<comment type="caution">
    <text evidence="3">The sequence shown here is derived from an EMBL/GenBank/DDBJ whole genome shotgun (WGS) entry which is preliminary data.</text>
</comment>
<dbReference type="AlphaFoldDB" id="A0A834CME6"/>
<dbReference type="SUPFAM" id="SSF82199">
    <property type="entry name" value="SET domain"/>
    <property type="match status" value="1"/>
</dbReference>
<feature type="region of interest" description="Disordered" evidence="1">
    <location>
        <begin position="121"/>
        <end position="165"/>
    </location>
</feature>
<proteinExistence type="predicted"/>
<dbReference type="GO" id="GO:0005700">
    <property type="term" value="C:polytene chromosome"/>
    <property type="evidence" value="ECO:0007669"/>
    <property type="project" value="TreeGrafter"/>
</dbReference>
<feature type="domain" description="SET" evidence="2">
    <location>
        <begin position="270"/>
        <end position="404"/>
    </location>
</feature>
<reference evidence="3" key="1">
    <citation type="journal article" name="BMC Genomics">
        <title>Long-read sequencing and de novo genome assembly of marine medaka (Oryzias melastigma).</title>
        <authorList>
            <person name="Liang P."/>
            <person name="Saqib H.S.A."/>
            <person name="Ni X."/>
            <person name="Shen Y."/>
        </authorList>
    </citation>
    <scope>NUCLEOTIDE SEQUENCE</scope>
    <source>
        <strain evidence="3">Bigg-433</strain>
    </source>
</reference>
<dbReference type="GO" id="GO:0006357">
    <property type="term" value="P:regulation of transcription by RNA polymerase II"/>
    <property type="evidence" value="ECO:0007669"/>
    <property type="project" value="TreeGrafter"/>
</dbReference>
<dbReference type="PANTHER" id="PTHR46167:SF1">
    <property type="entry name" value="N-LYSINE METHYLTRANSFERASE KMT5A"/>
    <property type="match status" value="1"/>
</dbReference>
<keyword evidence="3" id="KW-0808">Transferase</keyword>
<evidence type="ECO:0000313" key="4">
    <source>
        <dbReference type="Proteomes" id="UP000646548"/>
    </source>
</evidence>
<dbReference type="EMBL" id="WKFB01000236">
    <property type="protein sequence ID" value="KAF6730404.1"/>
    <property type="molecule type" value="Genomic_DNA"/>
</dbReference>
<dbReference type="InterPro" id="IPR051760">
    <property type="entry name" value="KMT5A"/>
</dbReference>
<dbReference type="PANTHER" id="PTHR46167">
    <property type="entry name" value="N-LYSINE METHYLTRANSFERASE KMT5A"/>
    <property type="match status" value="1"/>
</dbReference>